<gene>
    <name evidence="2" type="ORF">SAMN04489727_4875</name>
</gene>
<proteinExistence type="predicted"/>
<reference evidence="3" key="1">
    <citation type="submission" date="2016-10" db="EMBL/GenBank/DDBJ databases">
        <authorList>
            <person name="Varghese N."/>
            <person name="Submissions S."/>
        </authorList>
    </citation>
    <scope>NUCLEOTIDE SEQUENCE [LARGE SCALE GENOMIC DNA]</scope>
    <source>
        <strain evidence="3">DSM 44544</strain>
    </source>
</reference>
<sequence length="275" mass="29717">MLSREITARAQTERCSHSRAPLTNPPQTSASTAHPREQCSRREHRSSPQQRRPLHFESTALASEQESLNREHRSRVTAGTAHNREHRSPFAHNGIHNREHCSHDPQPEARPHAGARGDRIERATESTAPPRPPWSALERRSHQRALLSPDSACLTTKSTARARQHEATPRAPLTEKCTAHAASSAALQSESTAHSTSGSREQGAGSREQGAAINFESTAHKSSKAPESRAITAHSPSRPQQPTAESPARHPASGDHGSPTAASPDTCPTPPPAAR</sequence>
<feature type="region of interest" description="Disordered" evidence="1">
    <location>
        <begin position="1"/>
        <end position="275"/>
    </location>
</feature>
<feature type="compositionally biased region" description="Polar residues" evidence="1">
    <location>
        <begin position="185"/>
        <end position="200"/>
    </location>
</feature>
<dbReference type="EMBL" id="FNSO01000004">
    <property type="protein sequence ID" value="SEC73385.1"/>
    <property type="molecule type" value="Genomic_DNA"/>
</dbReference>
<dbReference type="AlphaFoldDB" id="A0A1H4UXD8"/>
<organism evidence="2 3">
    <name type="scientific">Amycolatopsis tolypomycina</name>
    <dbReference type="NCBI Taxonomy" id="208445"/>
    <lineage>
        <taxon>Bacteria</taxon>
        <taxon>Bacillati</taxon>
        <taxon>Actinomycetota</taxon>
        <taxon>Actinomycetes</taxon>
        <taxon>Pseudonocardiales</taxon>
        <taxon>Pseudonocardiaceae</taxon>
        <taxon>Amycolatopsis</taxon>
    </lineage>
</organism>
<evidence type="ECO:0000313" key="2">
    <source>
        <dbReference type="EMBL" id="SEC73385.1"/>
    </source>
</evidence>
<evidence type="ECO:0000313" key="3">
    <source>
        <dbReference type="Proteomes" id="UP000199622"/>
    </source>
</evidence>
<dbReference type="STRING" id="208445.SAMN04489727_4875"/>
<protein>
    <submittedName>
        <fullName evidence="2">Uncharacterized protein</fullName>
    </submittedName>
</protein>
<evidence type="ECO:0000256" key="1">
    <source>
        <dbReference type="SAM" id="MobiDB-lite"/>
    </source>
</evidence>
<keyword evidence="3" id="KW-1185">Reference proteome</keyword>
<accession>A0A1H4UXD8</accession>
<name>A0A1H4UXD8_9PSEU</name>
<dbReference type="Proteomes" id="UP000199622">
    <property type="component" value="Unassembled WGS sequence"/>
</dbReference>
<feature type="compositionally biased region" description="Basic and acidic residues" evidence="1">
    <location>
        <begin position="96"/>
        <end position="124"/>
    </location>
</feature>
<feature type="compositionally biased region" description="Polar residues" evidence="1">
    <location>
        <begin position="234"/>
        <end position="244"/>
    </location>
</feature>